<reference evidence="3" key="1">
    <citation type="journal article" date="2010" name="Nat. Biotechnol.">
        <title>Draft genome sequence of the oilseed species Ricinus communis.</title>
        <authorList>
            <person name="Chan A.P."/>
            <person name="Crabtree J."/>
            <person name="Zhao Q."/>
            <person name="Lorenzi H."/>
            <person name="Orvis J."/>
            <person name="Puiu D."/>
            <person name="Melake-Berhan A."/>
            <person name="Jones K.M."/>
            <person name="Redman J."/>
            <person name="Chen G."/>
            <person name="Cahoon E.B."/>
            <person name="Gedil M."/>
            <person name="Stanke M."/>
            <person name="Haas B.J."/>
            <person name="Wortman J.R."/>
            <person name="Fraser-Liggett C.M."/>
            <person name="Ravel J."/>
            <person name="Rabinowicz P.D."/>
        </authorList>
    </citation>
    <scope>NUCLEOTIDE SEQUENCE [LARGE SCALE GENOMIC DNA]</scope>
    <source>
        <strain evidence="3">cv. Hale</strain>
    </source>
</reference>
<evidence type="ECO:0000256" key="1">
    <source>
        <dbReference type="SAM" id="MobiDB-lite"/>
    </source>
</evidence>
<protein>
    <recommendedName>
        <fullName evidence="4">DUF4283 domain-containing protein</fullName>
    </recommendedName>
</protein>
<gene>
    <name evidence="2" type="ORF">RCOM_0661840</name>
</gene>
<feature type="region of interest" description="Disordered" evidence="1">
    <location>
        <begin position="129"/>
        <end position="156"/>
    </location>
</feature>
<feature type="region of interest" description="Disordered" evidence="1">
    <location>
        <begin position="96"/>
        <end position="117"/>
    </location>
</feature>
<accession>B9STE0</accession>
<evidence type="ECO:0000313" key="2">
    <source>
        <dbReference type="EMBL" id="EEF33137.1"/>
    </source>
</evidence>
<keyword evidence="3" id="KW-1185">Reference proteome</keyword>
<sequence length="156" mass="18107">MEVDTVVKKTPIEKDDTEGNISVTMEPTRPSILLSDRLRNELSKPWENSVVVKLLEKKSYTMLNNRIKSLWKIKDCYKFSLPRRRIWLGLGWKKIKGHNGDAKEGNKSKGSRSKFDALSLEQIEEERVPIEGSQQAMHMENPKNYGNMNNKRERCS</sequence>
<dbReference type="EMBL" id="EQ974128">
    <property type="protein sequence ID" value="EEF33137.1"/>
    <property type="molecule type" value="Genomic_DNA"/>
</dbReference>
<dbReference type="Proteomes" id="UP000008311">
    <property type="component" value="Unassembled WGS sequence"/>
</dbReference>
<name>B9STE0_RICCO</name>
<evidence type="ECO:0000313" key="3">
    <source>
        <dbReference type="Proteomes" id="UP000008311"/>
    </source>
</evidence>
<evidence type="ECO:0008006" key="4">
    <source>
        <dbReference type="Google" id="ProtNLM"/>
    </source>
</evidence>
<dbReference type="AlphaFoldDB" id="B9STE0"/>
<dbReference type="InParanoid" id="B9STE0"/>
<feature type="compositionally biased region" description="Basic and acidic residues" evidence="1">
    <location>
        <begin position="98"/>
        <end position="107"/>
    </location>
</feature>
<organism evidence="2 3">
    <name type="scientific">Ricinus communis</name>
    <name type="common">Castor bean</name>
    <dbReference type="NCBI Taxonomy" id="3988"/>
    <lineage>
        <taxon>Eukaryota</taxon>
        <taxon>Viridiplantae</taxon>
        <taxon>Streptophyta</taxon>
        <taxon>Embryophyta</taxon>
        <taxon>Tracheophyta</taxon>
        <taxon>Spermatophyta</taxon>
        <taxon>Magnoliopsida</taxon>
        <taxon>eudicotyledons</taxon>
        <taxon>Gunneridae</taxon>
        <taxon>Pentapetalae</taxon>
        <taxon>rosids</taxon>
        <taxon>fabids</taxon>
        <taxon>Malpighiales</taxon>
        <taxon>Euphorbiaceae</taxon>
        <taxon>Acalyphoideae</taxon>
        <taxon>Acalypheae</taxon>
        <taxon>Ricinus</taxon>
    </lineage>
</organism>
<proteinExistence type="predicted"/>